<dbReference type="Proteomes" id="UP001610335">
    <property type="component" value="Unassembled WGS sequence"/>
</dbReference>
<sequence>MLFLLNQFKIPQPVIGVGHSMGGIQLVHLSLMHPSLFEALQAWDPRVLQKWVDFGLRDLPTKLYPTPSNATPPAVTLITTKAQELFNFLRPSYIDKRTGLPYIDDFPFYRPEPPQIFRCLPELKPTSGGASRGRVQEIVLPCGHLVSMGLVCGGAGAGADFIGSATSCWKRNSKFQKAWEQVSHDERVTIDKQWESHISGLPKRSRL</sequence>
<dbReference type="EMBL" id="JBFXLS010000009">
    <property type="protein sequence ID" value="KAL2831461.1"/>
    <property type="molecule type" value="Genomic_DNA"/>
</dbReference>
<dbReference type="SUPFAM" id="SSF53474">
    <property type="entry name" value="alpha/beta-Hydrolases"/>
    <property type="match status" value="1"/>
</dbReference>
<evidence type="ECO:0008006" key="3">
    <source>
        <dbReference type="Google" id="ProtNLM"/>
    </source>
</evidence>
<accession>A0ABR4IUW6</accession>
<dbReference type="InterPro" id="IPR029058">
    <property type="entry name" value="AB_hydrolase_fold"/>
</dbReference>
<organism evidence="1 2">
    <name type="scientific">Aspergillus cavernicola</name>
    <dbReference type="NCBI Taxonomy" id="176166"/>
    <lineage>
        <taxon>Eukaryota</taxon>
        <taxon>Fungi</taxon>
        <taxon>Dikarya</taxon>
        <taxon>Ascomycota</taxon>
        <taxon>Pezizomycotina</taxon>
        <taxon>Eurotiomycetes</taxon>
        <taxon>Eurotiomycetidae</taxon>
        <taxon>Eurotiales</taxon>
        <taxon>Aspergillaceae</taxon>
        <taxon>Aspergillus</taxon>
        <taxon>Aspergillus subgen. Nidulantes</taxon>
    </lineage>
</organism>
<keyword evidence="2" id="KW-1185">Reference proteome</keyword>
<comment type="caution">
    <text evidence="1">The sequence shown here is derived from an EMBL/GenBank/DDBJ whole genome shotgun (WGS) entry which is preliminary data.</text>
</comment>
<reference evidence="1 2" key="1">
    <citation type="submission" date="2024-07" db="EMBL/GenBank/DDBJ databases">
        <title>Section-level genome sequencing and comparative genomics of Aspergillus sections Usti and Cavernicolus.</title>
        <authorList>
            <consortium name="Lawrence Berkeley National Laboratory"/>
            <person name="Nybo J.L."/>
            <person name="Vesth T.C."/>
            <person name="Theobald S."/>
            <person name="Frisvad J.C."/>
            <person name="Larsen T.O."/>
            <person name="Kjaerboelling I."/>
            <person name="Rothschild-Mancinelli K."/>
            <person name="Lyhne E.K."/>
            <person name="Kogle M.E."/>
            <person name="Barry K."/>
            <person name="Clum A."/>
            <person name="Na H."/>
            <person name="Ledsgaard L."/>
            <person name="Lin J."/>
            <person name="Lipzen A."/>
            <person name="Kuo A."/>
            <person name="Riley R."/>
            <person name="Mondo S."/>
            <person name="LaButti K."/>
            <person name="Haridas S."/>
            <person name="Pangalinan J."/>
            <person name="Salamov A.A."/>
            <person name="Simmons B.A."/>
            <person name="Magnuson J.K."/>
            <person name="Chen J."/>
            <person name="Drula E."/>
            <person name="Henrissat B."/>
            <person name="Wiebenga A."/>
            <person name="Lubbers R.J."/>
            <person name="Gomes A.C."/>
            <person name="Makela M.R."/>
            <person name="Stajich J."/>
            <person name="Grigoriev I.V."/>
            <person name="Mortensen U.H."/>
            <person name="De vries R.P."/>
            <person name="Baker S.E."/>
            <person name="Andersen M.R."/>
        </authorList>
    </citation>
    <scope>NUCLEOTIDE SEQUENCE [LARGE SCALE GENOMIC DNA]</scope>
    <source>
        <strain evidence="1 2">CBS 600.67</strain>
    </source>
</reference>
<dbReference type="Gene3D" id="3.40.50.1820">
    <property type="entry name" value="alpha/beta hydrolase"/>
    <property type="match status" value="1"/>
</dbReference>
<protein>
    <recommendedName>
        <fullName evidence="3">AB hydrolase-1 domain-containing protein</fullName>
    </recommendedName>
</protein>
<gene>
    <name evidence="1" type="ORF">BDW59DRAFT_169723</name>
</gene>
<evidence type="ECO:0000313" key="2">
    <source>
        <dbReference type="Proteomes" id="UP001610335"/>
    </source>
</evidence>
<evidence type="ECO:0000313" key="1">
    <source>
        <dbReference type="EMBL" id="KAL2831461.1"/>
    </source>
</evidence>
<proteinExistence type="predicted"/>
<name>A0ABR4IUW6_9EURO</name>